<dbReference type="GO" id="GO:0140359">
    <property type="term" value="F:ABC-type transporter activity"/>
    <property type="evidence" value="ECO:0007669"/>
    <property type="project" value="InterPro"/>
</dbReference>
<keyword evidence="9" id="KW-1185">Reference proteome</keyword>
<feature type="transmembrane region" description="Helical" evidence="6">
    <location>
        <begin position="370"/>
        <end position="392"/>
    </location>
</feature>
<keyword evidence="5 6" id="KW-0472">Membrane</keyword>
<dbReference type="AlphaFoldDB" id="A0A1G7V2A7"/>
<dbReference type="Proteomes" id="UP000198779">
    <property type="component" value="Unassembled WGS sequence"/>
</dbReference>
<feature type="domain" description="ABC-2 type transporter transmembrane" evidence="7">
    <location>
        <begin position="32"/>
        <end position="384"/>
    </location>
</feature>
<keyword evidence="4 6" id="KW-1133">Transmembrane helix</keyword>
<feature type="transmembrane region" description="Helical" evidence="6">
    <location>
        <begin position="195"/>
        <end position="218"/>
    </location>
</feature>
<dbReference type="InterPro" id="IPR013525">
    <property type="entry name" value="ABC2_TM"/>
</dbReference>
<evidence type="ECO:0000256" key="5">
    <source>
        <dbReference type="ARBA" id="ARBA00023136"/>
    </source>
</evidence>
<evidence type="ECO:0000256" key="3">
    <source>
        <dbReference type="ARBA" id="ARBA00022692"/>
    </source>
</evidence>
<keyword evidence="3 6" id="KW-0812">Transmembrane</keyword>
<keyword evidence="2" id="KW-1003">Cell membrane</keyword>
<organism evidence="8 9">
    <name type="scientific">Prevotella communis</name>
    <dbReference type="NCBI Taxonomy" id="2913614"/>
    <lineage>
        <taxon>Bacteria</taxon>
        <taxon>Pseudomonadati</taxon>
        <taxon>Bacteroidota</taxon>
        <taxon>Bacteroidia</taxon>
        <taxon>Bacteroidales</taxon>
        <taxon>Prevotellaceae</taxon>
        <taxon>Prevotella</taxon>
    </lineage>
</organism>
<dbReference type="PANTHER" id="PTHR30294:SF46">
    <property type="entry name" value="ABC TRANSPORTER PERMEASE"/>
    <property type="match status" value="1"/>
</dbReference>
<evidence type="ECO:0000259" key="7">
    <source>
        <dbReference type="Pfam" id="PF12698"/>
    </source>
</evidence>
<dbReference type="PANTHER" id="PTHR30294">
    <property type="entry name" value="MEMBRANE COMPONENT OF ABC TRANSPORTER YHHJ-RELATED"/>
    <property type="match status" value="1"/>
</dbReference>
<feature type="transmembrane region" description="Helical" evidence="6">
    <location>
        <begin position="283"/>
        <end position="302"/>
    </location>
</feature>
<dbReference type="EMBL" id="FNCQ01000005">
    <property type="protein sequence ID" value="SDG53886.1"/>
    <property type="molecule type" value="Genomic_DNA"/>
</dbReference>
<reference evidence="9" key="1">
    <citation type="submission" date="2016-10" db="EMBL/GenBank/DDBJ databases">
        <authorList>
            <person name="Varghese N."/>
            <person name="Submissions S."/>
        </authorList>
    </citation>
    <scope>NUCLEOTIDE SEQUENCE [LARGE SCALE GENOMIC DNA]</scope>
    <source>
        <strain evidence="9">BP1-148</strain>
    </source>
</reference>
<dbReference type="RefSeq" id="WP_091816082.1">
    <property type="nucleotide sequence ID" value="NZ_FNCQ01000005.1"/>
</dbReference>
<gene>
    <name evidence="8" type="ORF">SAMN04487901_10564</name>
</gene>
<name>A0A1G7V2A7_9BACT</name>
<evidence type="ECO:0000256" key="4">
    <source>
        <dbReference type="ARBA" id="ARBA00022989"/>
    </source>
</evidence>
<evidence type="ECO:0000256" key="1">
    <source>
        <dbReference type="ARBA" id="ARBA00004651"/>
    </source>
</evidence>
<sequence length="414" mass="47826">MSTYRNSFRRRIDDTMLIWRDEMRQVLKDEGMLIFFIIVPLIYPLLYSWIYNNETVHEVPVVVVDQSHTALSRQFIRMCDASADVKVAYYAQDLDEAKSLVSRQLVKGIYLIPSEFETNINRMQQGVISVYCDMSLMLTYKAIFQTAQLVSMQMGAEIQTKLGGHFTSREEAIAARPLDYADVAIFNPQGGYGSFILPGVLMLILQQTLVLGIGMSAGTARERNRYHQLIPVTRPYQNVFRIVLGKSLCYFMIYAIMGAWLVIAVPRLFHFPQLAAWQPLLTLMLPYTLACIFFGIVVSCIVRYRENVMLLMVFVSVPLLFLSGVSWPQSNIPGFWQGASWVFPSTFGIRAYVRLNSMGATISDVSTEIWILWLHVFLYFWLACVVYGYQIYLARHDAFWRYIEMKKRRQQRQG</sequence>
<evidence type="ECO:0000313" key="8">
    <source>
        <dbReference type="EMBL" id="SDG53886.1"/>
    </source>
</evidence>
<protein>
    <submittedName>
        <fullName evidence="8">ABC-2 type transport system permease protein</fullName>
    </submittedName>
</protein>
<feature type="transmembrane region" description="Helical" evidence="6">
    <location>
        <begin position="239"/>
        <end position="263"/>
    </location>
</feature>
<evidence type="ECO:0000256" key="2">
    <source>
        <dbReference type="ARBA" id="ARBA00022475"/>
    </source>
</evidence>
<accession>A0A1G7V2A7</accession>
<feature type="transmembrane region" description="Helical" evidence="6">
    <location>
        <begin position="309"/>
        <end position="327"/>
    </location>
</feature>
<dbReference type="STRING" id="645274.SAMN04487901_10564"/>
<evidence type="ECO:0000313" key="9">
    <source>
        <dbReference type="Proteomes" id="UP000198779"/>
    </source>
</evidence>
<dbReference type="Gene3D" id="3.40.1710.10">
    <property type="entry name" value="abc type-2 transporter like domain"/>
    <property type="match status" value="1"/>
</dbReference>
<proteinExistence type="predicted"/>
<feature type="transmembrane region" description="Helical" evidence="6">
    <location>
        <begin position="32"/>
        <end position="50"/>
    </location>
</feature>
<comment type="subcellular location">
    <subcellularLocation>
        <location evidence="1">Cell membrane</location>
        <topology evidence="1">Multi-pass membrane protein</topology>
    </subcellularLocation>
</comment>
<dbReference type="InterPro" id="IPR051449">
    <property type="entry name" value="ABC-2_transporter_component"/>
</dbReference>
<evidence type="ECO:0000256" key="6">
    <source>
        <dbReference type="SAM" id="Phobius"/>
    </source>
</evidence>
<dbReference type="GO" id="GO:0005886">
    <property type="term" value="C:plasma membrane"/>
    <property type="evidence" value="ECO:0007669"/>
    <property type="project" value="UniProtKB-SubCell"/>
</dbReference>
<dbReference type="Pfam" id="PF12698">
    <property type="entry name" value="ABC2_membrane_3"/>
    <property type="match status" value="1"/>
</dbReference>